<dbReference type="Gene3D" id="3.30.110.60">
    <property type="entry name" value="YhbY-like"/>
    <property type="match status" value="1"/>
</dbReference>
<dbReference type="EMBL" id="DPIY01000010">
    <property type="protein sequence ID" value="HCT57927.1"/>
    <property type="molecule type" value="Genomic_DNA"/>
</dbReference>
<dbReference type="InterPro" id="IPR051925">
    <property type="entry name" value="RNA-binding_domain"/>
</dbReference>
<reference evidence="4 5" key="1">
    <citation type="journal article" date="2018" name="Nat. Biotechnol.">
        <title>A standardized bacterial taxonomy based on genome phylogeny substantially revises the tree of life.</title>
        <authorList>
            <person name="Parks D.H."/>
            <person name="Chuvochina M."/>
            <person name="Waite D.W."/>
            <person name="Rinke C."/>
            <person name="Skarshewski A."/>
            <person name="Chaumeil P.A."/>
            <person name="Hugenholtz P."/>
        </authorList>
    </citation>
    <scope>NUCLEOTIDE SEQUENCE [LARGE SCALE GENOMIC DNA]</scope>
    <source>
        <strain evidence="4">UBA8844</strain>
    </source>
</reference>
<dbReference type="InterPro" id="IPR035920">
    <property type="entry name" value="YhbY-like_sf"/>
</dbReference>
<proteinExistence type="predicted"/>
<dbReference type="SUPFAM" id="SSF75471">
    <property type="entry name" value="YhbY-like"/>
    <property type="match status" value="1"/>
</dbReference>
<evidence type="ECO:0000259" key="3">
    <source>
        <dbReference type="PROSITE" id="PS51295"/>
    </source>
</evidence>
<dbReference type="SMART" id="SM01103">
    <property type="entry name" value="CRS1_YhbY"/>
    <property type="match status" value="1"/>
</dbReference>
<dbReference type="PANTHER" id="PTHR40065:SF3">
    <property type="entry name" value="RNA-BINDING PROTEIN YHBY"/>
    <property type="match status" value="1"/>
</dbReference>
<comment type="caution">
    <text evidence="4">The sequence shown here is derived from an EMBL/GenBank/DDBJ whole genome shotgun (WGS) entry which is preliminary data.</text>
</comment>
<organism evidence="4 5">
    <name type="scientific">Gemmatimonas aurantiaca</name>
    <dbReference type="NCBI Taxonomy" id="173480"/>
    <lineage>
        <taxon>Bacteria</taxon>
        <taxon>Pseudomonadati</taxon>
        <taxon>Gemmatimonadota</taxon>
        <taxon>Gemmatimonadia</taxon>
        <taxon>Gemmatimonadales</taxon>
        <taxon>Gemmatimonadaceae</taxon>
        <taxon>Gemmatimonas</taxon>
    </lineage>
</organism>
<feature type="domain" description="CRM" evidence="3">
    <location>
        <begin position="1"/>
        <end position="97"/>
    </location>
</feature>
<dbReference type="Proteomes" id="UP000264071">
    <property type="component" value="Unassembled WGS sequence"/>
</dbReference>
<sequence length="101" mass="11115">MSMTGKTRAALRAEAHHLDVHVHIGHAGLTPSLMQSFDDVLRTHMLVKVQVAKGGELSAKDAANQSAEALKAEVIQVIGRTFAVYRENPELLHGELPPWRR</sequence>
<accession>A0A3D4VC72</accession>
<dbReference type="GO" id="GO:0003723">
    <property type="term" value="F:RNA binding"/>
    <property type="evidence" value="ECO:0007669"/>
    <property type="project" value="UniProtKB-UniRule"/>
</dbReference>
<dbReference type="PROSITE" id="PS51295">
    <property type="entry name" value="CRM"/>
    <property type="match status" value="1"/>
</dbReference>
<evidence type="ECO:0000256" key="1">
    <source>
        <dbReference type="ARBA" id="ARBA00022884"/>
    </source>
</evidence>
<dbReference type="PANTHER" id="PTHR40065">
    <property type="entry name" value="RNA-BINDING PROTEIN YHBY"/>
    <property type="match status" value="1"/>
</dbReference>
<evidence type="ECO:0000313" key="5">
    <source>
        <dbReference type="Proteomes" id="UP000264071"/>
    </source>
</evidence>
<name>A0A3D4VC72_9BACT</name>
<dbReference type="AlphaFoldDB" id="A0A3D4VC72"/>
<evidence type="ECO:0000256" key="2">
    <source>
        <dbReference type="PROSITE-ProRule" id="PRU00626"/>
    </source>
</evidence>
<dbReference type="InterPro" id="IPR001890">
    <property type="entry name" value="RNA-binding_CRM"/>
</dbReference>
<gene>
    <name evidence="4" type="ORF">DGD08_12055</name>
</gene>
<dbReference type="Pfam" id="PF01985">
    <property type="entry name" value="CRS1_YhbY"/>
    <property type="match status" value="1"/>
</dbReference>
<evidence type="ECO:0000313" key="4">
    <source>
        <dbReference type="EMBL" id="HCT57927.1"/>
    </source>
</evidence>
<keyword evidence="1 2" id="KW-0694">RNA-binding</keyword>
<protein>
    <submittedName>
        <fullName evidence="4">Ribosome assembly RNA-binding protein YhbY</fullName>
    </submittedName>
</protein>